<dbReference type="SMART" id="SM00184">
    <property type="entry name" value="RING"/>
    <property type="match status" value="1"/>
</dbReference>
<comment type="catalytic activity">
    <reaction evidence="1">
        <text>S-ubiquitinyl-[E2 ubiquitin-conjugating enzyme]-L-cysteine + [acceptor protein]-L-lysine = [E2 ubiquitin-conjugating enzyme]-L-cysteine + N(6)-ubiquitinyl-[acceptor protein]-L-lysine.</text>
        <dbReference type="EC" id="2.3.2.27"/>
    </reaction>
</comment>
<evidence type="ECO:0000259" key="8">
    <source>
        <dbReference type="PROSITE" id="PS50089"/>
    </source>
</evidence>
<feature type="region of interest" description="Disordered" evidence="7">
    <location>
        <begin position="104"/>
        <end position="130"/>
    </location>
</feature>
<dbReference type="GO" id="GO:0016567">
    <property type="term" value="P:protein ubiquitination"/>
    <property type="evidence" value="ECO:0007669"/>
    <property type="project" value="TreeGrafter"/>
</dbReference>
<reference evidence="9" key="1">
    <citation type="submission" date="2022-08" db="EMBL/GenBank/DDBJ databases">
        <authorList>
            <person name="Gutierrez-Valencia J."/>
        </authorList>
    </citation>
    <scope>NUCLEOTIDE SEQUENCE</scope>
</reference>
<keyword evidence="5" id="KW-0862">Zinc</keyword>
<dbReference type="AlphaFoldDB" id="A0AAV0IM59"/>
<dbReference type="EMBL" id="CAMGYJ010000004">
    <property type="protein sequence ID" value="CAI0398639.1"/>
    <property type="molecule type" value="Genomic_DNA"/>
</dbReference>
<evidence type="ECO:0000256" key="3">
    <source>
        <dbReference type="ARBA" id="ARBA00022723"/>
    </source>
</evidence>
<dbReference type="PANTHER" id="PTHR15710:SF217">
    <property type="entry name" value="E3 UBIQUITIN-PROTEIN LIGASE RDUF2"/>
    <property type="match status" value="1"/>
</dbReference>
<dbReference type="Gene3D" id="3.30.40.10">
    <property type="entry name" value="Zinc/RING finger domain, C3HC4 (zinc finger)"/>
    <property type="match status" value="1"/>
</dbReference>
<dbReference type="PANTHER" id="PTHR15710">
    <property type="entry name" value="E3 UBIQUITIN-PROTEIN LIGASE PRAJA"/>
    <property type="match status" value="1"/>
</dbReference>
<dbReference type="Proteomes" id="UP001154282">
    <property type="component" value="Unassembled WGS sequence"/>
</dbReference>
<evidence type="ECO:0000313" key="10">
    <source>
        <dbReference type="Proteomes" id="UP001154282"/>
    </source>
</evidence>
<feature type="domain" description="RING-type" evidence="8">
    <location>
        <begin position="249"/>
        <end position="291"/>
    </location>
</feature>
<keyword evidence="3" id="KW-0479">Metal-binding</keyword>
<dbReference type="GO" id="GO:0005737">
    <property type="term" value="C:cytoplasm"/>
    <property type="evidence" value="ECO:0007669"/>
    <property type="project" value="TreeGrafter"/>
</dbReference>
<dbReference type="InterPro" id="IPR013083">
    <property type="entry name" value="Znf_RING/FYVE/PHD"/>
</dbReference>
<name>A0AAV0IM59_9ROSI</name>
<feature type="compositionally biased region" description="Pro residues" evidence="7">
    <location>
        <begin position="50"/>
        <end position="61"/>
    </location>
</feature>
<dbReference type="PROSITE" id="PS50089">
    <property type="entry name" value="ZF_RING_2"/>
    <property type="match status" value="1"/>
</dbReference>
<gene>
    <name evidence="9" type="ORF">LITE_LOCUS9979</name>
</gene>
<protein>
    <recommendedName>
        <fullName evidence="2">RING-type E3 ubiquitin transferase</fullName>
        <ecNumber evidence="2">2.3.2.27</ecNumber>
    </recommendedName>
</protein>
<dbReference type="SUPFAM" id="SSF57850">
    <property type="entry name" value="RING/U-box"/>
    <property type="match status" value="1"/>
</dbReference>
<proteinExistence type="predicted"/>
<evidence type="ECO:0000256" key="4">
    <source>
        <dbReference type="ARBA" id="ARBA00022771"/>
    </source>
</evidence>
<dbReference type="InterPro" id="IPR001841">
    <property type="entry name" value="Znf_RING"/>
</dbReference>
<evidence type="ECO:0000256" key="2">
    <source>
        <dbReference type="ARBA" id="ARBA00012483"/>
    </source>
</evidence>
<evidence type="ECO:0000256" key="7">
    <source>
        <dbReference type="SAM" id="MobiDB-lite"/>
    </source>
</evidence>
<keyword evidence="10" id="KW-1185">Reference proteome</keyword>
<feature type="region of interest" description="Disordered" evidence="7">
    <location>
        <begin position="41"/>
        <end position="61"/>
    </location>
</feature>
<dbReference type="GO" id="GO:0061630">
    <property type="term" value="F:ubiquitin protein ligase activity"/>
    <property type="evidence" value="ECO:0007669"/>
    <property type="project" value="UniProtKB-EC"/>
</dbReference>
<dbReference type="EC" id="2.3.2.27" evidence="2"/>
<comment type="caution">
    <text evidence="9">The sequence shown here is derived from an EMBL/GenBank/DDBJ whole genome shotgun (WGS) entry which is preliminary data.</text>
</comment>
<organism evidence="9 10">
    <name type="scientific">Linum tenue</name>
    <dbReference type="NCBI Taxonomy" id="586396"/>
    <lineage>
        <taxon>Eukaryota</taxon>
        <taxon>Viridiplantae</taxon>
        <taxon>Streptophyta</taxon>
        <taxon>Embryophyta</taxon>
        <taxon>Tracheophyta</taxon>
        <taxon>Spermatophyta</taxon>
        <taxon>Magnoliopsida</taxon>
        <taxon>eudicotyledons</taxon>
        <taxon>Gunneridae</taxon>
        <taxon>Pentapetalae</taxon>
        <taxon>rosids</taxon>
        <taxon>fabids</taxon>
        <taxon>Malpighiales</taxon>
        <taxon>Linaceae</taxon>
        <taxon>Linum</taxon>
    </lineage>
</organism>
<evidence type="ECO:0000256" key="5">
    <source>
        <dbReference type="ARBA" id="ARBA00022833"/>
    </source>
</evidence>
<sequence>MASTDFFEYFDPRLIESLENCFGYAYKAYPVLEDENGLIRSDIQPEDDQPPSPVTPLPPTPPSASSVSLIVVFDVLNLVPAPLDHCLVNRRTWFSRLPLEKILPARSPSGEPDDENQKPPRTRQSSTQLERATEFVNRLVEESRLELPKDIVEGIARVIVESVPRDSRFIFRPELPVAVNVVISSPHPVLPCGERDSSSSPPVDVKFEADVEALSSSGLRVPASESAIESLETVAAAEAGEFRSEERGCAICLQDLAGSSGAVKRLPCCHVFHHDCLVKWLRFHHTCPLCRSALPMDLEFARRELLRRIC</sequence>
<accession>A0AAV0IM59</accession>
<evidence type="ECO:0000313" key="9">
    <source>
        <dbReference type="EMBL" id="CAI0398639.1"/>
    </source>
</evidence>
<evidence type="ECO:0000256" key="6">
    <source>
        <dbReference type="PROSITE-ProRule" id="PRU00175"/>
    </source>
</evidence>
<keyword evidence="4 6" id="KW-0863">Zinc-finger</keyword>
<evidence type="ECO:0000256" key="1">
    <source>
        <dbReference type="ARBA" id="ARBA00000900"/>
    </source>
</evidence>
<dbReference type="Pfam" id="PF13639">
    <property type="entry name" value="zf-RING_2"/>
    <property type="match status" value="1"/>
</dbReference>
<dbReference type="GO" id="GO:0008270">
    <property type="term" value="F:zinc ion binding"/>
    <property type="evidence" value="ECO:0007669"/>
    <property type="project" value="UniProtKB-KW"/>
</dbReference>